<proteinExistence type="predicted"/>
<protein>
    <submittedName>
        <fullName evidence="1">Uncharacterized protein</fullName>
    </submittedName>
</protein>
<gene>
    <name evidence="1" type="ORF">EVA_22773</name>
</gene>
<comment type="caution">
    <text evidence="1">The sequence shown here is derived from an EMBL/GenBank/DDBJ whole genome shotgun (WGS) entry which is preliminary data.</text>
</comment>
<accession>J9BNH5</accession>
<reference evidence="1" key="1">
    <citation type="journal article" date="2012" name="PLoS ONE">
        <title>Gene sets for utilization of primary and secondary nutrition supplies in the distal gut of endangered iberian lynx.</title>
        <authorList>
            <person name="Alcaide M."/>
            <person name="Messina E."/>
            <person name="Richter M."/>
            <person name="Bargiela R."/>
            <person name="Peplies J."/>
            <person name="Huws S.A."/>
            <person name="Newbold C.J."/>
            <person name="Golyshin P.N."/>
            <person name="Simon M.A."/>
            <person name="Lopez G."/>
            <person name="Yakimov M.M."/>
            <person name="Ferrer M."/>
        </authorList>
    </citation>
    <scope>NUCLEOTIDE SEQUENCE</scope>
</reference>
<dbReference type="AlphaFoldDB" id="J9BNH5"/>
<evidence type="ECO:0000313" key="1">
    <source>
        <dbReference type="EMBL" id="EJW89120.1"/>
    </source>
</evidence>
<feature type="non-terminal residue" evidence="1">
    <location>
        <position position="1"/>
    </location>
</feature>
<name>J9BNH5_9ZZZZ</name>
<organism evidence="1">
    <name type="scientific">gut metagenome</name>
    <dbReference type="NCBI Taxonomy" id="749906"/>
    <lineage>
        <taxon>unclassified sequences</taxon>
        <taxon>metagenomes</taxon>
        <taxon>organismal metagenomes</taxon>
    </lineage>
</organism>
<dbReference type="EMBL" id="AMCI01009692">
    <property type="protein sequence ID" value="EJW89120.1"/>
    <property type="molecule type" value="Genomic_DNA"/>
</dbReference>
<feature type="non-terminal residue" evidence="1">
    <location>
        <position position="72"/>
    </location>
</feature>
<sequence>AKEISVNFNKKGSGAKFFGSVGQTKPGNIAALTGGLGRSGFVFWNASIQGLTNFGRQFKEHPRKAYTGLASI</sequence>